<dbReference type="InterPro" id="IPR020594">
    <property type="entry name" value="Ribosomal_bL9_bac/chp"/>
</dbReference>
<dbReference type="Gene3D" id="3.40.5.10">
    <property type="entry name" value="Ribosomal protein L9, N-terminal domain"/>
    <property type="match status" value="1"/>
</dbReference>
<gene>
    <name evidence="7" type="primary">rplI</name>
    <name evidence="9" type="ORF">GA0074694_1335</name>
</gene>
<evidence type="ECO:0000256" key="4">
    <source>
        <dbReference type="ARBA" id="ARBA00022980"/>
    </source>
</evidence>
<dbReference type="GO" id="GO:0003735">
    <property type="term" value="F:structural constituent of ribosome"/>
    <property type="evidence" value="ECO:0007669"/>
    <property type="project" value="InterPro"/>
</dbReference>
<accession>A0A1C6REZ8</accession>
<proteinExistence type="inferred from homology"/>
<keyword evidence="3 7" id="KW-0694">RNA-binding</keyword>
<evidence type="ECO:0000259" key="8">
    <source>
        <dbReference type="PROSITE" id="PS00651"/>
    </source>
</evidence>
<dbReference type="HAMAP" id="MF_00503">
    <property type="entry name" value="Ribosomal_bL9"/>
    <property type="match status" value="1"/>
</dbReference>
<evidence type="ECO:0000256" key="5">
    <source>
        <dbReference type="ARBA" id="ARBA00023274"/>
    </source>
</evidence>
<dbReference type="InterPro" id="IPR009027">
    <property type="entry name" value="Ribosomal_bL9/RNase_H1_N"/>
</dbReference>
<evidence type="ECO:0000256" key="7">
    <source>
        <dbReference type="HAMAP-Rule" id="MF_00503"/>
    </source>
</evidence>
<dbReference type="InterPro" id="IPR020069">
    <property type="entry name" value="Ribosomal_bL9_C"/>
</dbReference>
<dbReference type="FunFam" id="3.40.5.10:FF:000003">
    <property type="entry name" value="50S ribosomal protein L9"/>
    <property type="match status" value="1"/>
</dbReference>
<dbReference type="InterPro" id="IPR036935">
    <property type="entry name" value="Ribosomal_bL9_N_sf"/>
</dbReference>
<comment type="function">
    <text evidence="7">Binds to the 23S rRNA.</text>
</comment>
<dbReference type="RefSeq" id="WP_091453959.1">
    <property type="nucleotide sequence ID" value="NZ_FMHU01000001.1"/>
</dbReference>
<dbReference type="Pfam" id="PF03948">
    <property type="entry name" value="Ribosomal_L9_C"/>
    <property type="match status" value="1"/>
</dbReference>
<dbReference type="EMBL" id="FMHU01000001">
    <property type="protein sequence ID" value="SCL15722.1"/>
    <property type="molecule type" value="Genomic_DNA"/>
</dbReference>
<dbReference type="Proteomes" id="UP000198906">
    <property type="component" value="Unassembled WGS sequence"/>
</dbReference>
<protein>
    <recommendedName>
        <fullName evidence="6 7">Large ribosomal subunit protein bL9</fullName>
    </recommendedName>
</protein>
<dbReference type="InterPro" id="IPR036791">
    <property type="entry name" value="Ribosomal_bL9_C_sf"/>
</dbReference>
<dbReference type="SUPFAM" id="SSF55658">
    <property type="entry name" value="L9 N-domain-like"/>
    <property type="match status" value="1"/>
</dbReference>
<evidence type="ECO:0000313" key="9">
    <source>
        <dbReference type="EMBL" id="SCL15722.1"/>
    </source>
</evidence>
<dbReference type="GO" id="GO:0006412">
    <property type="term" value="P:translation"/>
    <property type="evidence" value="ECO:0007669"/>
    <property type="project" value="UniProtKB-UniRule"/>
</dbReference>
<reference evidence="10" key="1">
    <citation type="submission" date="2016-06" db="EMBL/GenBank/DDBJ databases">
        <authorList>
            <person name="Varghese N."/>
        </authorList>
    </citation>
    <scope>NUCLEOTIDE SEQUENCE [LARGE SCALE GENOMIC DNA]</scope>
    <source>
        <strain evidence="10">DSM 46123</strain>
    </source>
</reference>
<dbReference type="Gene3D" id="3.10.430.100">
    <property type="entry name" value="Ribosomal protein L9, C-terminal domain"/>
    <property type="match status" value="1"/>
</dbReference>
<dbReference type="InterPro" id="IPR020070">
    <property type="entry name" value="Ribosomal_bL9_N"/>
</dbReference>
<evidence type="ECO:0000313" key="10">
    <source>
        <dbReference type="Proteomes" id="UP000198906"/>
    </source>
</evidence>
<organism evidence="9 10">
    <name type="scientific">Micromonospora inyonensis</name>
    <dbReference type="NCBI Taxonomy" id="47866"/>
    <lineage>
        <taxon>Bacteria</taxon>
        <taxon>Bacillati</taxon>
        <taxon>Actinomycetota</taxon>
        <taxon>Actinomycetes</taxon>
        <taxon>Micromonosporales</taxon>
        <taxon>Micromonosporaceae</taxon>
        <taxon>Micromonospora</taxon>
    </lineage>
</organism>
<dbReference type="PANTHER" id="PTHR21368">
    <property type="entry name" value="50S RIBOSOMAL PROTEIN L9"/>
    <property type="match status" value="1"/>
</dbReference>
<comment type="similarity">
    <text evidence="1 7">Belongs to the bacterial ribosomal protein bL9 family.</text>
</comment>
<keyword evidence="10" id="KW-1185">Reference proteome</keyword>
<dbReference type="AlphaFoldDB" id="A0A1C6REZ8"/>
<dbReference type="PROSITE" id="PS00651">
    <property type="entry name" value="RIBOSOMAL_L9"/>
    <property type="match status" value="1"/>
</dbReference>
<dbReference type="InterPro" id="IPR000244">
    <property type="entry name" value="Ribosomal_bL9"/>
</dbReference>
<evidence type="ECO:0000256" key="3">
    <source>
        <dbReference type="ARBA" id="ARBA00022884"/>
    </source>
</evidence>
<feature type="domain" description="Ribosomal protein L9" evidence="8">
    <location>
        <begin position="13"/>
        <end position="40"/>
    </location>
</feature>
<evidence type="ECO:0000256" key="6">
    <source>
        <dbReference type="ARBA" id="ARBA00035292"/>
    </source>
</evidence>
<keyword evidence="4 7" id="KW-0689">Ribosomal protein</keyword>
<evidence type="ECO:0000256" key="1">
    <source>
        <dbReference type="ARBA" id="ARBA00010605"/>
    </source>
</evidence>
<dbReference type="GO" id="GO:1990904">
    <property type="term" value="C:ribonucleoprotein complex"/>
    <property type="evidence" value="ECO:0007669"/>
    <property type="project" value="UniProtKB-KW"/>
</dbReference>
<name>A0A1C6REZ8_9ACTN</name>
<dbReference type="GO" id="GO:0005840">
    <property type="term" value="C:ribosome"/>
    <property type="evidence" value="ECO:0007669"/>
    <property type="project" value="UniProtKB-KW"/>
</dbReference>
<dbReference type="GO" id="GO:0019843">
    <property type="term" value="F:rRNA binding"/>
    <property type="evidence" value="ECO:0007669"/>
    <property type="project" value="UniProtKB-UniRule"/>
</dbReference>
<dbReference type="STRING" id="47866.GA0074694_1335"/>
<dbReference type="SUPFAM" id="SSF55653">
    <property type="entry name" value="Ribosomal protein L9 C-domain"/>
    <property type="match status" value="1"/>
</dbReference>
<sequence length="149" mass="16066">MKIILTQEVSGLGAPGDIIEVKDGYGRNYLLPQGFAIAWTKGAEKQVTVIKRARSAREIRDLGHASEVKTQLEGLKVNLTARAGDGGRLFGSVTPAEIVDAVKAAGGPTLDRRRLELPGHIKSLGSYPVRIKLHPEVTAKFDLNVVQSK</sequence>
<evidence type="ECO:0000256" key="2">
    <source>
        <dbReference type="ARBA" id="ARBA00022730"/>
    </source>
</evidence>
<keyword evidence="2 7" id="KW-0699">rRNA-binding</keyword>
<dbReference type="NCBIfam" id="TIGR00158">
    <property type="entry name" value="L9"/>
    <property type="match status" value="1"/>
</dbReference>
<keyword evidence="5 7" id="KW-0687">Ribonucleoprotein</keyword>
<dbReference type="Pfam" id="PF01281">
    <property type="entry name" value="Ribosomal_L9_N"/>
    <property type="match status" value="1"/>
</dbReference>